<dbReference type="EMBL" id="ATCN01001137">
    <property type="protein sequence ID" value="EPR77919.1"/>
    <property type="molecule type" value="Genomic_DNA"/>
</dbReference>
<dbReference type="Proteomes" id="UP000014978">
    <property type="component" value="Unassembled WGS sequence"/>
</dbReference>
<comment type="caution">
    <text evidence="1">The sequence shown here is derived from an EMBL/GenBank/DDBJ whole genome shotgun (WGS) entry which is preliminary data.</text>
</comment>
<dbReference type="STRING" id="1358809.S7XFU4"/>
<dbReference type="OrthoDB" id="2189254at2759"/>
<keyword evidence="2" id="KW-1185">Reference proteome</keyword>
<dbReference type="HOGENOM" id="CLU_368879_0_0_1"/>
<dbReference type="AlphaFoldDB" id="S7XFU4"/>
<dbReference type="VEuPathDB" id="MicrosporidiaDB:SLOPH_2325"/>
<proteinExistence type="predicted"/>
<organism evidence="1 2">
    <name type="scientific">Spraguea lophii (strain 42_110)</name>
    <name type="common">Microsporidian parasite</name>
    <dbReference type="NCBI Taxonomy" id="1358809"/>
    <lineage>
        <taxon>Eukaryota</taxon>
        <taxon>Fungi</taxon>
        <taxon>Fungi incertae sedis</taxon>
        <taxon>Microsporidia</taxon>
        <taxon>Spragueidae</taxon>
        <taxon>Spraguea</taxon>
    </lineage>
</organism>
<accession>S7XFU4</accession>
<protein>
    <submittedName>
        <fullName evidence="1">Uncharacterized protein</fullName>
    </submittedName>
</protein>
<evidence type="ECO:0000313" key="1">
    <source>
        <dbReference type="EMBL" id="EPR77919.1"/>
    </source>
</evidence>
<name>S7XFU4_SPRLO</name>
<gene>
    <name evidence="1" type="ORF">SLOPH_2325</name>
</gene>
<sequence>MHKTHNLLKKLDKLKTQQYTFNNEITDIDNKLKVKKEQIIINEERIEYISNKIEEHRNHINLLKEGIIEHENINKQIYYKQIKEYYKNTIDFMQNIKIEDDFDIIYVIYVIKKLKDIDYYNAILNKINNNSSCNNGININNISDNNINGNNIILVNTNINSNECDNDLLSNKMNIIYLNMNKKLEILEYKIINLIKQHIFSTIKNLIFSKNSIHVLLHYINILSKYDIVMYYNAIDSNTSNKDKDNKKSDNNECYYVMYDKGPDNDKYYDAMNNKDNMNNITTANIMIVEMLYSFIYKEFSYYFLSNRKTNRLDKPEWLFEFFIKKINSYGKILKYYEEMSIDNIDDVYDDINEYNNKISCEFLNKNNNINDNKDNILINISTNNTDNNVTNTTTNNTDNNKVNDLKILKEIFNYTYLKYRLLLKINNLICLKVEEIHQSSSKQLRNLILHFCDEYKKFIEIFFNKNEINILNNIILGFRKFNITTNNINYMVKINLLEIEVNHINLMMSSIFNYGSKIFYNLKKLYKEEILIACSFRIFDERLASIVGFMNDRVVEYFSKLLNCLRYISKEENEELFKIFVEIEQLKEYLIHLETDIEYGDNNINNKNHNGVNNMLIDTGKLIIFNKENLITIKNILENDFNREIYGRVFRSKHFYVELSNRLIYYKNIFDEYYVIIESFMGSLVDDKLVYYIQNSKMAPDDLFSLKDTISKIKTLIPVRKDWECDKYRKCVEMVFNGVKEDSEIYRRIAKNYI</sequence>
<evidence type="ECO:0000313" key="2">
    <source>
        <dbReference type="Proteomes" id="UP000014978"/>
    </source>
</evidence>
<dbReference type="InParanoid" id="S7XFU4"/>
<reference evidence="2" key="1">
    <citation type="journal article" date="2013" name="PLoS Genet.">
        <title>The genome of Spraguea lophii and the basis of host-microsporidian interactions.</title>
        <authorList>
            <person name="Campbell S.E."/>
            <person name="Williams T.A."/>
            <person name="Yousuf A."/>
            <person name="Soanes D.M."/>
            <person name="Paszkiewicz K.H."/>
            <person name="Williams B.A.P."/>
        </authorList>
    </citation>
    <scope>NUCLEOTIDE SEQUENCE [LARGE SCALE GENOMIC DNA]</scope>
    <source>
        <strain evidence="2">42_110</strain>
    </source>
</reference>